<feature type="domain" description="PAC" evidence="6">
    <location>
        <begin position="104"/>
        <end position="155"/>
    </location>
</feature>
<evidence type="ECO:0000256" key="5">
    <source>
        <dbReference type="ARBA" id="ARBA00022777"/>
    </source>
</evidence>
<dbReference type="EC" id="2.7.13.3" evidence="2"/>
<keyword evidence="3" id="KW-0597">Phosphoprotein</keyword>
<dbReference type="Gene3D" id="2.10.70.100">
    <property type="match status" value="1"/>
</dbReference>
<evidence type="ECO:0000256" key="4">
    <source>
        <dbReference type="ARBA" id="ARBA00022679"/>
    </source>
</evidence>
<sequence length="198" mass="22866">MPKSANRFLRLPRIPAADPQESEQAWQNAPQLLAALNGAHLGAWLWDIESGRVSWSRGTQALFGFDPLRPLPADIDYLDLLPEEDRARTRQMFQAVFNGEPVEQAMRHRIRWPDGSLHWLEINGSLTRDPHGRPQMIGVIREITRQRERETALINSEKRFATLFHLSPNAILLTRRHDGMIFEVNQHFEDMFGWPGSQ</sequence>
<evidence type="ECO:0000259" key="6">
    <source>
        <dbReference type="PROSITE" id="PS50113"/>
    </source>
</evidence>
<dbReference type="Pfam" id="PF08447">
    <property type="entry name" value="PAS_3"/>
    <property type="match status" value="1"/>
</dbReference>
<keyword evidence="5" id="KW-0418">Kinase</keyword>
<evidence type="ECO:0000313" key="7">
    <source>
        <dbReference type="EMBL" id="XBG32812.1"/>
    </source>
</evidence>
<reference evidence="7" key="1">
    <citation type="journal article" date="2019" name="Microbiol. Resour. Announc.">
        <title>Draft Genome Sequences of Five Environmental Bacterial Isolates That Degrade Polyethylene Terephthalate Plastic.</title>
        <authorList>
            <person name="Leon-Zayas R."/>
            <person name="Roberts C."/>
            <person name="Vague M."/>
            <person name="Mellies J.L."/>
        </authorList>
    </citation>
    <scope>NUCLEOTIDE SEQUENCE</scope>
    <source>
        <strain evidence="7">13.2</strain>
    </source>
</reference>
<dbReference type="PANTHER" id="PTHR43304:SF1">
    <property type="entry name" value="PAC DOMAIN-CONTAINING PROTEIN"/>
    <property type="match status" value="1"/>
</dbReference>
<dbReference type="NCBIfam" id="TIGR00229">
    <property type="entry name" value="sensory_box"/>
    <property type="match status" value="1"/>
</dbReference>
<gene>
    <name evidence="7" type="ORF">ABH853_07160</name>
</gene>
<evidence type="ECO:0000256" key="3">
    <source>
        <dbReference type="ARBA" id="ARBA00022553"/>
    </source>
</evidence>
<dbReference type="InterPro" id="IPR052162">
    <property type="entry name" value="Sensor_kinase/Photoreceptor"/>
</dbReference>
<accession>A0AAU7BJR7</accession>
<evidence type="ECO:0000256" key="2">
    <source>
        <dbReference type="ARBA" id="ARBA00012438"/>
    </source>
</evidence>
<dbReference type="PANTHER" id="PTHR43304">
    <property type="entry name" value="PHYTOCHROME-LIKE PROTEIN CPH1"/>
    <property type="match status" value="1"/>
</dbReference>
<dbReference type="Pfam" id="PF13188">
    <property type="entry name" value="PAS_8"/>
    <property type="match status" value="1"/>
</dbReference>
<dbReference type="CDD" id="cd00130">
    <property type="entry name" value="PAS"/>
    <property type="match status" value="1"/>
</dbReference>
<organism evidence="7">
    <name type="scientific">Pseudomonas sp. 13.2</name>
    <dbReference type="NCBI Taxonomy" id="3144665"/>
    <lineage>
        <taxon>Bacteria</taxon>
        <taxon>Pseudomonadati</taxon>
        <taxon>Pseudomonadota</taxon>
        <taxon>Gammaproteobacteria</taxon>
        <taxon>Pseudomonadales</taxon>
        <taxon>Pseudomonadaceae</taxon>
        <taxon>Pseudomonas</taxon>
    </lineage>
</organism>
<dbReference type="AlphaFoldDB" id="A0AAU7BJR7"/>
<dbReference type="InterPro" id="IPR013655">
    <property type="entry name" value="PAS_fold_3"/>
</dbReference>
<dbReference type="SUPFAM" id="SSF55785">
    <property type="entry name" value="PYP-like sensor domain (PAS domain)"/>
    <property type="match status" value="2"/>
</dbReference>
<proteinExistence type="predicted"/>
<protein>
    <recommendedName>
        <fullName evidence="2">histidine kinase</fullName>
        <ecNumber evidence="2">2.7.13.3</ecNumber>
    </recommendedName>
</protein>
<dbReference type="InterPro" id="IPR000014">
    <property type="entry name" value="PAS"/>
</dbReference>
<dbReference type="GO" id="GO:0004673">
    <property type="term" value="F:protein histidine kinase activity"/>
    <property type="evidence" value="ECO:0007669"/>
    <property type="project" value="UniProtKB-EC"/>
</dbReference>
<name>A0AAU7BJR7_9PSED</name>
<dbReference type="InterPro" id="IPR035965">
    <property type="entry name" value="PAS-like_dom_sf"/>
</dbReference>
<comment type="catalytic activity">
    <reaction evidence="1">
        <text>ATP + protein L-histidine = ADP + protein N-phospho-L-histidine.</text>
        <dbReference type="EC" id="2.7.13.3"/>
    </reaction>
</comment>
<dbReference type="Gene3D" id="3.30.450.20">
    <property type="entry name" value="PAS domain"/>
    <property type="match status" value="2"/>
</dbReference>
<keyword evidence="4" id="KW-0808">Transferase</keyword>
<dbReference type="InterPro" id="IPR000700">
    <property type="entry name" value="PAS-assoc_C"/>
</dbReference>
<reference evidence="7" key="2">
    <citation type="submission" date="2024-05" db="EMBL/GenBank/DDBJ databases">
        <authorList>
            <person name="Mellies J."/>
            <person name="Newton I."/>
        </authorList>
    </citation>
    <scope>NUCLEOTIDE SEQUENCE</scope>
    <source>
        <strain evidence="7">13.2</strain>
    </source>
</reference>
<evidence type="ECO:0000256" key="1">
    <source>
        <dbReference type="ARBA" id="ARBA00000085"/>
    </source>
</evidence>
<dbReference type="PROSITE" id="PS50113">
    <property type="entry name" value="PAC"/>
    <property type="match status" value="1"/>
</dbReference>
<dbReference type="EMBL" id="CP157179">
    <property type="protein sequence ID" value="XBG32812.1"/>
    <property type="molecule type" value="Genomic_DNA"/>
</dbReference>